<dbReference type="InterPro" id="IPR004045">
    <property type="entry name" value="Glutathione_S-Trfase_N"/>
</dbReference>
<dbReference type="SFLD" id="SFLDS00019">
    <property type="entry name" value="Glutathione_Transferase_(cytos"/>
    <property type="match status" value="1"/>
</dbReference>
<dbReference type="EC" id="2.5.1.18" evidence="4"/>
<dbReference type="InterPro" id="IPR036249">
    <property type="entry name" value="Thioredoxin-like_sf"/>
</dbReference>
<dbReference type="InterPro" id="IPR010987">
    <property type="entry name" value="Glutathione-S-Trfase_C-like"/>
</dbReference>
<feature type="domain" description="GST C-terminal" evidence="9">
    <location>
        <begin position="88"/>
        <end position="224"/>
    </location>
</feature>
<keyword evidence="5" id="KW-0963">Cytoplasm</keyword>
<name>A0A8T3CBT4_9TELE</name>
<keyword evidence="6" id="KW-0808">Transferase</keyword>
<proteinExistence type="inferred from homology"/>
<dbReference type="FunFam" id="3.40.30.10:FF:000086">
    <property type="entry name" value="Glutathione S-transferase theta-1"/>
    <property type="match status" value="1"/>
</dbReference>
<dbReference type="GO" id="GO:0006749">
    <property type="term" value="P:glutathione metabolic process"/>
    <property type="evidence" value="ECO:0007669"/>
    <property type="project" value="TreeGrafter"/>
</dbReference>
<dbReference type="Gene3D" id="1.20.1050.10">
    <property type="match status" value="1"/>
</dbReference>
<dbReference type="Gene3D" id="3.40.30.10">
    <property type="entry name" value="Glutaredoxin"/>
    <property type="match status" value="1"/>
</dbReference>
<evidence type="ECO:0000256" key="2">
    <source>
        <dbReference type="ARBA" id="ARBA00009899"/>
    </source>
</evidence>
<dbReference type="InterPro" id="IPR004046">
    <property type="entry name" value="GST_C"/>
</dbReference>
<dbReference type="SUPFAM" id="SSF52833">
    <property type="entry name" value="Thioredoxin-like"/>
    <property type="match status" value="1"/>
</dbReference>
<dbReference type="CDD" id="cd03050">
    <property type="entry name" value="GST_N_Theta"/>
    <property type="match status" value="1"/>
</dbReference>
<evidence type="ECO:0000256" key="7">
    <source>
        <dbReference type="ARBA" id="ARBA00047960"/>
    </source>
</evidence>
<comment type="caution">
    <text evidence="10">The sequence shown here is derived from an EMBL/GenBank/DDBJ whole genome shotgun (WGS) entry which is preliminary data.</text>
</comment>
<reference evidence="10" key="1">
    <citation type="submission" date="2021-01" db="EMBL/GenBank/DDBJ databases">
        <authorList>
            <person name="Zahm M."/>
            <person name="Roques C."/>
            <person name="Cabau C."/>
            <person name="Klopp C."/>
            <person name="Donnadieu C."/>
            <person name="Jouanno E."/>
            <person name="Lampietro C."/>
            <person name="Louis A."/>
            <person name="Herpin A."/>
            <person name="Echchiki A."/>
            <person name="Berthelot C."/>
            <person name="Parey E."/>
            <person name="Roest-Crollius H."/>
            <person name="Braasch I."/>
            <person name="Postlethwait J."/>
            <person name="Bobe J."/>
            <person name="Montfort J."/>
            <person name="Bouchez O."/>
            <person name="Begum T."/>
            <person name="Mejri S."/>
            <person name="Adams A."/>
            <person name="Chen W.-J."/>
            <person name="Guiguen Y."/>
        </authorList>
    </citation>
    <scope>NUCLEOTIDE SEQUENCE</scope>
    <source>
        <tissue evidence="10">Blood</tissue>
    </source>
</reference>
<evidence type="ECO:0000256" key="1">
    <source>
        <dbReference type="ARBA" id="ARBA00004496"/>
    </source>
</evidence>
<dbReference type="InterPro" id="IPR040077">
    <property type="entry name" value="GST_C_Theta"/>
</dbReference>
<dbReference type="PROSITE" id="PS50404">
    <property type="entry name" value="GST_NTER"/>
    <property type="match status" value="1"/>
</dbReference>
<dbReference type="InterPro" id="IPR040075">
    <property type="entry name" value="GST_N_Theta"/>
</dbReference>
<dbReference type="SFLD" id="SFLDG01153">
    <property type="entry name" value="Main.4:_Theta-like"/>
    <property type="match status" value="1"/>
</dbReference>
<dbReference type="Pfam" id="PF00043">
    <property type="entry name" value="GST_C"/>
    <property type="match status" value="1"/>
</dbReference>
<dbReference type="PROSITE" id="PS50405">
    <property type="entry name" value="GST_CTER"/>
    <property type="match status" value="1"/>
</dbReference>
<dbReference type="SFLD" id="SFLDG00358">
    <property type="entry name" value="Main_(cytGST)"/>
    <property type="match status" value="1"/>
</dbReference>
<evidence type="ECO:0000259" key="8">
    <source>
        <dbReference type="PROSITE" id="PS50404"/>
    </source>
</evidence>
<comment type="subcellular location">
    <subcellularLocation>
        <location evidence="1">Cytoplasm</location>
    </subcellularLocation>
</comment>
<dbReference type="Proteomes" id="UP000829720">
    <property type="component" value="Unassembled WGS sequence"/>
</dbReference>
<dbReference type="InterPro" id="IPR051369">
    <property type="entry name" value="GST_Theta"/>
</dbReference>
<dbReference type="OrthoDB" id="422574at2759"/>
<dbReference type="SUPFAM" id="SSF47616">
    <property type="entry name" value="GST C-terminal domain-like"/>
    <property type="match status" value="1"/>
</dbReference>
<evidence type="ECO:0000313" key="10">
    <source>
        <dbReference type="EMBL" id="KAI1882439.1"/>
    </source>
</evidence>
<evidence type="ECO:0000256" key="5">
    <source>
        <dbReference type="ARBA" id="ARBA00022490"/>
    </source>
</evidence>
<dbReference type="InterPro" id="IPR036282">
    <property type="entry name" value="Glutathione-S-Trfase_C_sf"/>
</dbReference>
<evidence type="ECO:0000256" key="4">
    <source>
        <dbReference type="ARBA" id="ARBA00012452"/>
    </source>
</evidence>
<comment type="catalytic activity">
    <reaction evidence="7">
        <text>RX + glutathione = an S-substituted glutathione + a halide anion + H(+)</text>
        <dbReference type="Rhea" id="RHEA:16437"/>
        <dbReference type="ChEBI" id="CHEBI:15378"/>
        <dbReference type="ChEBI" id="CHEBI:16042"/>
        <dbReference type="ChEBI" id="CHEBI:17792"/>
        <dbReference type="ChEBI" id="CHEBI:57925"/>
        <dbReference type="ChEBI" id="CHEBI:90779"/>
        <dbReference type="EC" id="2.5.1.18"/>
    </reaction>
</comment>
<keyword evidence="11" id="KW-1185">Reference proteome</keyword>
<dbReference type="PANTHER" id="PTHR43917">
    <property type="match status" value="1"/>
</dbReference>
<feature type="domain" description="GST N-terminal" evidence="8">
    <location>
        <begin position="1"/>
        <end position="82"/>
    </location>
</feature>
<dbReference type="Pfam" id="PF13417">
    <property type="entry name" value="GST_N_3"/>
    <property type="match status" value="1"/>
</dbReference>
<accession>A0A8T3CBT4</accession>
<dbReference type="CDD" id="cd03183">
    <property type="entry name" value="GST_C_Theta"/>
    <property type="match status" value="1"/>
</dbReference>
<sequence>MVLELYLDLYSQPCRSVFIFAKKNKIPFEFKKIALFEGEQYGEEFRKINMVSKVPAIRDGDFTLSESVAILMYMAEKFGTPDHWYPADLQKRARVNEYLSWQHSAIRMHGSKVLWLKLLIPLAMEIEVPKEKMDSAMEDLDGSLKIFEEKFLQDRAFIAGDKISIADLVAIVEIMQPFYAGEDVFLGRPKLAAWRDRLKAEVGPELFDEAHRDIMLAPEMAKNLDKSKMAVFKPRIVKLFL</sequence>
<protein>
    <recommendedName>
        <fullName evidence="4">glutathione transferase</fullName>
        <ecNumber evidence="4">2.5.1.18</ecNumber>
    </recommendedName>
</protein>
<evidence type="ECO:0000256" key="3">
    <source>
        <dbReference type="ARBA" id="ARBA00011738"/>
    </source>
</evidence>
<evidence type="ECO:0000256" key="6">
    <source>
        <dbReference type="ARBA" id="ARBA00022679"/>
    </source>
</evidence>
<evidence type="ECO:0000313" key="11">
    <source>
        <dbReference type="Proteomes" id="UP000829720"/>
    </source>
</evidence>
<dbReference type="GO" id="GO:0004364">
    <property type="term" value="F:glutathione transferase activity"/>
    <property type="evidence" value="ECO:0007669"/>
    <property type="project" value="UniProtKB-EC"/>
</dbReference>
<dbReference type="PANTHER" id="PTHR43917:SF9">
    <property type="entry name" value="GLUTATHIONE S-TRANSFERASE THETA-1"/>
    <property type="match status" value="1"/>
</dbReference>
<comment type="subunit">
    <text evidence="3">Homodimer.</text>
</comment>
<comment type="similarity">
    <text evidence="2">Belongs to the GST superfamily. Theta family.</text>
</comment>
<dbReference type="AlphaFoldDB" id="A0A8T3CBT4"/>
<organism evidence="10 11">
    <name type="scientific">Albula goreensis</name>
    <dbReference type="NCBI Taxonomy" id="1534307"/>
    <lineage>
        <taxon>Eukaryota</taxon>
        <taxon>Metazoa</taxon>
        <taxon>Chordata</taxon>
        <taxon>Craniata</taxon>
        <taxon>Vertebrata</taxon>
        <taxon>Euteleostomi</taxon>
        <taxon>Actinopterygii</taxon>
        <taxon>Neopterygii</taxon>
        <taxon>Teleostei</taxon>
        <taxon>Albuliformes</taxon>
        <taxon>Albulidae</taxon>
        <taxon>Albula</taxon>
    </lineage>
</organism>
<evidence type="ECO:0000259" key="9">
    <source>
        <dbReference type="PROSITE" id="PS50405"/>
    </source>
</evidence>
<dbReference type="GO" id="GO:0005737">
    <property type="term" value="C:cytoplasm"/>
    <property type="evidence" value="ECO:0007669"/>
    <property type="project" value="UniProtKB-SubCell"/>
</dbReference>
<dbReference type="EMBL" id="JAERUA010000025">
    <property type="protein sequence ID" value="KAI1882439.1"/>
    <property type="molecule type" value="Genomic_DNA"/>
</dbReference>
<gene>
    <name evidence="10" type="ORF">AGOR_G00250720</name>
</gene>
<dbReference type="InterPro" id="IPR040079">
    <property type="entry name" value="Glutathione_S-Trfase"/>
</dbReference>
<dbReference type="FunFam" id="1.20.1050.10:FF:000008">
    <property type="entry name" value="Glutathione S-transferase theta-1"/>
    <property type="match status" value="1"/>
</dbReference>